<sequence>NGLKLHQGMFRLDIRKNFFMERVVKHWNRILQEVVESPSSLEVFKRCVDMALMDLV</sequence>
<proteinExistence type="predicted"/>
<accession>A0A091SIQ1</accession>
<dbReference type="AlphaFoldDB" id="A0A091SIQ1"/>
<feature type="non-terminal residue" evidence="1">
    <location>
        <position position="56"/>
    </location>
</feature>
<organism evidence="1 2">
    <name type="scientific">Pelecanus crispus</name>
    <name type="common">Dalmatian pelican</name>
    <dbReference type="NCBI Taxonomy" id="36300"/>
    <lineage>
        <taxon>Eukaryota</taxon>
        <taxon>Metazoa</taxon>
        <taxon>Chordata</taxon>
        <taxon>Craniata</taxon>
        <taxon>Vertebrata</taxon>
        <taxon>Euteleostomi</taxon>
        <taxon>Archelosauria</taxon>
        <taxon>Archosauria</taxon>
        <taxon>Dinosauria</taxon>
        <taxon>Saurischia</taxon>
        <taxon>Theropoda</taxon>
        <taxon>Coelurosauria</taxon>
        <taxon>Aves</taxon>
        <taxon>Neognathae</taxon>
        <taxon>Neoaves</taxon>
        <taxon>Aequornithes</taxon>
        <taxon>Pelecaniformes</taxon>
        <taxon>Pelecanidae</taxon>
        <taxon>Pelecanus</taxon>
    </lineage>
</organism>
<keyword evidence="2" id="KW-1185">Reference proteome</keyword>
<evidence type="ECO:0000313" key="1">
    <source>
        <dbReference type="EMBL" id="KFQ58474.1"/>
    </source>
</evidence>
<protein>
    <submittedName>
        <fullName evidence="1">Uncharacterized protein</fullName>
    </submittedName>
</protein>
<evidence type="ECO:0000313" key="2">
    <source>
        <dbReference type="Proteomes" id="UP000054150"/>
    </source>
</evidence>
<feature type="non-terminal residue" evidence="1">
    <location>
        <position position="1"/>
    </location>
</feature>
<gene>
    <name evidence="1" type="ORF">N334_02417</name>
</gene>
<dbReference type="EMBL" id="KK474203">
    <property type="protein sequence ID" value="KFQ58474.1"/>
    <property type="molecule type" value="Genomic_DNA"/>
</dbReference>
<name>A0A091SIQ1_PELCR</name>
<reference evidence="1 2" key="1">
    <citation type="submission" date="2014-04" db="EMBL/GenBank/DDBJ databases">
        <title>Genome evolution of avian class.</title>
        <authorList>
            <person name="Zhang G."/>
            <person name="Li C."/>
        </authorList>
    </citation>
    <scope>NUCLEOTIDE SEQUENCE [LARGE SCALE GENOMIC DNA]</scope>
    <source>
        <strain evidence="1">BGI_N334</strain>
    </source>
</reference>
<dbReference type="Proteomes" id="UP000054150">
    <property type="component" value="Unassembled WGS sequence"/>
</dbReference>